<comment type="similarity">
    <text evidence="1">Belongs to the LytR/CpsA/Psr (LCP) family.</text>
</comment>
<feature type="region of interest" description="Disordered" evidence="2">
    <location>
        <begin position="257"/>
        <end position="302"/>
    </location>
</feature>
<feature type="domain" description="LytR/CpsA/Psr regulator C-terminal" evidence="5">
    <location>
        <begin position="684"/>
        <end position="769"/>
    </location>
</feature>
<sequence>MPDEYRPRGAGPRGDLPANEHAPGQEPRRRRSADEPGRVSVSDLVRKHTGVTPPGARRQQPPPPPSRSQPRPPAAAPNQPPRQDGRPAPPASRAPARGKPPHDGQPPRKQPPPGRQPSGRQPTGRQPSGPRAVPLPAARAPQDGRPAPQDSGPRQAPQTSGPRKAPPQGKPQGSGPRKAPPQGKPQSSGPRPAPGTPPLADRLNPAAPPSRRRKTAPPPPPGNTDSKELTSELEPVGDDVRKRRRVDETLARFSAAHDEFEDEQRRKRERRAPVPSGPSTKDDEKPETRLQEKKSRKRERTKLAGKTLAAIIAAVVFLATGLAWGFKSWVDDKFRQVSALDENSSAIQNAEGQRGDENFLIVGSDTRAGAEAGEGVGSESQIAGARSDTVMIAHVPANRERVVMVSFPRDLEVNRPECERFDHKAANYTSEKLPAKGPVKLNSVYQLGGPRCVTKVTQELSGLRINHFVGIDFHGFKDMVDAVRGVDVCVERPLKDGKLGLIVPEKGKAVTLTGDQALNFVRAREVIGDPTSDYGRIKRQQRFLSALLRKSMSSKVLFDIGQLTAFVNAFAKSTFGDNVDTDQLLKLGQSLQGLEAGRVTFVTVPTVGESNSRGNEVLRGPDTRALFDAIIGDTPLPGEARGGTGNGQAAPPTPAPAGHTGPSGHTPTQDEPTREDYAPADPRQIKLQVLNGGNTRERIATRTADELRKHGFQVTRVDNSNERVQRTTIRYGPNQLNAARTLAGSVPNALLQEDQSLAGTLQLVLGPEFNGDIAAPKPGQAPLPGDLSTINGADVSCS</sequence>
<organism evidence="6 7">
    <name type="scientific">Herbihabitans rhizosphaerae</name>
    <dbReference type="NCBI Taxonomy" id="1872711"/>
    <lineage>
        <taxon>Bacteria</taxon>
        <taxon>Bacillati</taxon>
        <taxon>Actinomycetota</taxon>
        <taxon>Actinomycetes</taxon>
        <taxon>Pseudonocardiales</taxon>
        <taxon>Pseudonocardiaceae</taxon>
        <taxon>Herbihabitans</taxon>
    </lineage>
</organism>
<evidence type="ECO:0000259" key="5">
    <source>
        <dbReference type="Pfam" id="PF13399"/>
    </source>
</evidence>
<dbReference type="OrthoDB" id="9782542at2"/>
<feature type="region of interest" description="Disordered" evidence="2">
    <location>
        <begin position="633"/>
        <end position="684"/>
    </location>
</feature>
<dbReference type="RefSeq" id="WP_130342527.1">
    <property type="nucleotide sequence ID" value="NZ_SGWQ01000001.1"/>
</dbReference>
<evidence type="ECO:0000256" key="2">
    <source>
        <dbReference type="SAM" id="MobiDB-lite"/>
    </source>
</evidence>
<evidence type="ECO:0000313" key="7">
    <source>
        <dbReference type="Proteomes" id="UP000294257"/>
    </source>
</evidence>
<reference evidence="6 7" key="1">
    <citation type="submission" date="2019-02" db="EMBL/GenBank/DDBJ databases">
        <title>Genomic Encyclopedia of Type Strains, Phase IV (KMG-IV): sequencing the most valuable type-strain genomes for metagenomic binning, comparative biology and taxonomic classification.</title>
        <authorList>
            <person name="Goeker M."/>
        </authorList>
    </citation>
    <scope>NUCLEOTIDE SEQUENCE [LARGE SCALE GENOMIC DNA]</scope>
    <source>
        <strain evidence="6 7">DSM 101727</strain>
    </source>
</reference>
<keyword evidence="3" id="KW-1133">Transmembrane helix</keyword>
<feature type="region of interest" description="Disordered" evidence="2">
    <location>
        <begin position="1"/>
        <end position="242"/>
    </location>
</feature>
<dbReference type="PANTHER" id="PTHR33392:SF6">
    <property type="entry name" value="POLYISOPRENYL-TEICHOIC ACID--PEPTIDOGLYCAN TEICHOIC ACID TRANSFERASE TAGU"/>
    <property type="match status" value="1"/>
</dbReference>
<feature type="domain" description="Cell envelope-related transcriptional attenuator" evidence="4">
    <location>
        <begin position="386"/>
        <end position="551"/>
    </location>
</feature>
<evidence type="ECO:0000259" key="4">
    <source>
        <dbReference type="Pfam" id="PF03816"/>
    </source>
</evidence>
<feature type="compositionally biased region" description="Low complexity" evidence="2">
    <location>
        <begin position="116"/>
        <end position="141"/>
    </location>
</feature>
<dbReference type="PRINTS" id="PR01217">
    <property type="entry name" value="PRICHEXTENSN"/>
</dbReference>
<gene>
    <name evidence="6" type="ORF">EV193_101794</name>
</gene>
<dbReference type="Gene3D" id="3.30.70.2390">
    <property type="match status" value="1"/>
</dbReference>
<dbReference type="InterPro" id="IPR004474">
    <property type="entry name" value="LytR_CpsA_psr"/>
</dbReference>
<proteinExistence type="inferred from homology"/>
<feature type="compositionally biased region" description="Basic and acidic residues" evidence="2">
    <location>
        <begin position="280"/>
        <end position="293"/>
    </location>
</feature>
<dbReference type="Proteomes" id="UP000294257">
    <property type="component" value="Unassembled WGS sequence"/>
</dbReference>
<evidence type="ECO:0000313" key="6">
    <source>
        <dbReference type="EMBL" id="RZS44913.1"/>
    </source>
</evidence>
<dbReference type="Gene3D" id="3.40.630.190">
    <property type="entry name" value="LCP protein"/>
    <property type="match status" value="1"/>
</dbReference>
<dbReference type="Pfam" id="PF03816">
    <property type="entry name" value="LytR_cpsA_psr"/>
    <property type="match status" value="1"/>
</dbReference>
<feature type="compositionally biased region" description="Basic and acidic residues" evidence="2">
    <location>
        <begin position="257"/>
        <end position="266"/>
    </location>
</feature>
<keyword evidence="3" id="KW-0472">Membrane</keyword>
<name>A0A4V2EUK7_9PSEU</name>
<dbReference type="AlphaFoldDB" id="A0A4V2EUK7"/>
<dbReference type="NCBIfam" id="TIGR00350">
    <property type="entry name" value="lytR_cpsA_psr"/>
    <property type="match status" value="1"/>
</dbReference>
<dbReference type="InterPro" id="IPR027381">
    <property type="entry name" value="LytR/CpsA/Psr_C"/>
</dbReference>
<protein>
    <submittedName>
        <fullName evidence="6">LytR family transcriptional attenuator</fullName>
    </submittedName>
</protein>
<feature type="compositionally biased region" description="Pro residues" evidence="2">
    <location>
        <begin position="60"/>
        <end position="80"/>
    </location>
</feature>
<dbReference type="PANTHER" id="PTHR33392">
    <property type="entry name" value="POLYISOPRENYL-TEICHOIC ACID--PEPTIDOGLYCAN TEICHOIC ACID TRANSFERASE TAGU"/>
    <property type="match status" value="1"/>
</dbReference>
<dbReference type="Pfam" id="PF13399">
    <property type="entry name" value="LytR_C"/>
    <property type="match status" value="1"/>
</dbReference>
<dbReference type="InterPro" id="IPR050922">
    <property type="entry name" value="LytR/CpsA/Psr_CW_biosynth"/>
</dbReference>
<evidence type="ECO:0000256" key="3">
    <source>
        <dbReference type="SAM" id="Phobius"/>
    </source>
</evidence>
<feature type="region of interest" description="Disordered" evidence="2">
    <location>
        <begin position="779"/>
        <end position="798"/>
    </location>
</feature>
<feature type="transmembrane region" description="Helical" evidence="3">
    <location>
        <begin position="303"/>
        <end position="326"/>
    </location>
</feature>
<accession>A0A4V2EUK7</accession>
<evidence type="ECO:0000256" key="1">
    <source>
        <dbReference type="ARBA" id="ARBA00006068"/>
    </source>
</evidence>
<keyword evidence="7" id="KW-1185">Reference proteome</keyword>
<comment type="caution">
    <text evidence="6">The sequence shown here is derived from an EMBL/GenBank/DDBJ whole genome shotgun (WGS) entry which is preliminary data.</text>
</comment>
<dbReference type="EMBL" id="SGWQ01000001">
    <property type="protein sequence ID" value="RZS44913.1"/>
    <property type="molecule type" value="Genomic_DNA"/>
</dbReference>
<keyword evidence="3" id="KW-0812">Transmembrane</keyword>